<evidence type="ECO:0000313" key="3">
    <source>
        <dbReference type="Proteomes" id="UP000619037"/>
    </source>
</evidence>
<dbReference type="EMBL" id="MN931748">
    <property type="protein sequence ID" value="QHW17861.1"/>
    <property type="molecule type" value="Genomic_DNA"/>
</dbReference>
<accession>A0A858A4S5</accession>
<name>A0A858A4S5_9POXV</name>
<reference evidence="1" key="1">
    <citation type="submission" date="2020-01" db="EMBL/GenBank/DDBJ databases">
        <title>Global genomic diversity of Molluscum contagiosum virus.</title>
        <authorList>
            <person name="Zorec T.M."/>
            <person name="Skubic L."/>
            <person name="Hosnjak L."/>
            <person name="Trcko K."/>
            <person name="Poljak M."/>
        </authorList>
    </citation>
    <scope>NUCLEOTIDE SEQUENCE</scope>
    <source>
        <strain evidence="1">MCV1_P05S01A</strain>
        <strain evidence="2">MCV1_P05S02A</strain>
    </source>
</reference>
<evidence type="ECO:0000313" key="2">
    <source>
        <dbReference type="EMBL" id="QHW18040.1"/>
    </source>
</evidence>
<evidence type="ECO:0000313" key="1">
    <source>
        <dbReference type="EMBL" id="QHW17861.1"/>
    </source>
</evidence>
<dbReference type="EMBL" id="MN931749">
    <property type="protein sequence ID" value="QHW18040.1"/>
    <property type="molecule type" value="Genomic_DNA"/>
</dbReference>
<protein>
    <submittedName>
        <fullName evidence="1">MC055R</fullName>
    </submittedName>
</protein>
<dbReference type="Proteomes" id="UP000619037">
    <property type="component" value="Segment"/>
</dbReference>
<proteinExistence type="predicted"/>
<organism evidence="1 3">
    <name type="scientific">Molluscum contagiosum virus</name>
    <dbReference type="NCBI Taxonomy" id="10279"/>
    <lineage>
        <taxon>Viruses</taxon>
        <taxon>Varidnaviria</taxon>
        <taxon>Bamfordvirae</taxon>
        <taxon>Nucleocytoviricota</taxon>
        <taxon>Pokkesviricetes</taxon>
        <taxon>Chitovirales</taxon>
        <taxon>Poxviridae</taxon>
        <taxon>Chordopoxvirinae</taxon>
        <taxon>Molluscipoxvirus</taxon>
        <taxon>Molluscipoxvirus molluscum</taxon>
    </lineage>
</organism>
<sequence>MTVVSVIGTRNLRPCSHPGPVSFRCPGRYNTSTFDAVGRFVAAQSGSLYAKGTQLDGKQRSMTYHCFTQALFGTCLWRAPAGYGDKSAWLSSCFPPRTQRILVCHRESFACESTATLALGVKPLVNVVRRSVVESPSCQVPMKTVIA</sequence>
<dbReference type="Proteomes" id="UP000630645">
    <property type="component" value="Segment"/>
</dbReference>
<gene>
    <name evidence="1" type="primary">MC055R</name>
</gene>